<evidence type="ECO:0000313" key="1">
    <source>
        <dbReference type="EMBL" id="ELZ35055.1"/>
    </source>
</evidence>
<sequence length="91" mass="10680">MTFLDRILPWRCSHPRPLVEKRRDLGYQTERFPLGVFVRRERWIVRICPDCGATVGPTRRIISDECVIPHAAIDSYPPDVETIRAYRDRDG</sequence>
<dbReference type="EMBL" id="AOIV01000002">
    <property type="protein sequence ID" value="ELZ35055.1"/>
    <property type="molecule type" value="Genomic_DNA"/>
</dbReference>
<comment type="caution">
    <text evidence="1">The sequence shown here is derived from an EMBL/GenBank/DDBJ whole genome shotgun (WGS) entry which is preliminary data.</text>
</comment>
<proteinExistence type="predicted"/>
<dbReference type="RefSeq" id="WP_008382807.1">
    <property type="nucleotide sequence ID" value="NZ_AOIV01000002.1"/>
</dbReference>
<accession>M0DHY9</accession>
<dbReference type="InParanoid" id="M0DHY9"/>
<gene>
    <name evidence="1" type="ORF">C474_00245</name>
</gene>
<keyword evidence="2" id="KW-1185">Reference proteome</keyword>
<protein>
    <submittedName>
        <fullName evidence="1">Uncharacterized protein</fullName>
    </submittedName>
</protein>
<dbReference type="Proteomes" id="UP000011513">
    <property type="component" value="Unassembled WGS sequence"/>
</dbReference>
<name>M0DHY9_HALPD</name>
<organism evidence="1 2">
    <name type="scientific">Halogeometricum pallidum JCM 14848</name>
    <dbReference type="NCBI Taxonomy" id="1227487"/>
    <lineage>
        <taxon>Archaea</taxon>
        <taxon>Methanobacteriati</taxon>
        <taxon>Methanobacteriota</taxon>
        <taxon>Stenosarchaea group</taxon>
        <taxon>Halobacteria</taxon>
        <taxon>Halobacteriales</taxon>
        <taxon>Haloferacaceae</taxon>
        <taxon>Halogeometricum</taxon>
    </lineage>
</organism>
<dbReference type="AlphaFoldDB" id="M0DHY9"/>
<reference evidence="1 2" key="1">
    <citation type="journal article" date="2014" name="PLoS Genet.">
        <title>Phylogenetically driven sequencing of extremely halophilic archaea reveals strategies for static and dynamic osmo-response.</title>
        <authorList>
            <person name="Becker E.A."/>
            <person name="Seitzer P.M."/>
            <person name="Tritt A."/>
            <person name="Larsen D."/>
            <person name="Krusor M."/>
            <person name="Yao A.I."/>
            <person name="Wu D."/>
            <person name="Madern D."/>
            <person name="Eisen J.A."/>
            <person name="Darling A.E."/>
            <person name="Facciotti M.T."/>
        </authorList>
    </citation>
    <scope>NUCLEOTIDE SEQUENCE [LARGE SCALE GENOMIC DNA]</scope>
    <source>
        <strain evidence="1 2">JCM 14848</strain>
    </source>
</reference>
<evidence type="ECO:0000313" key="2">
    <source>
        <dbReference type="Proteomes" id="UP000011513"/>
    </source>
</evidence>